<dbReference type="EMBL" id="QBKQ01000001">
    <property type="protein sequence ID" value="PTX45205.1"/>
    <property type="molecule type" value="Genomic_DNA"/>
</dbReference>
<dbReference type="OrthoDB" id="5515766at2"/>
<dbReference type="Proteomes" id="UP000244174">
    <property type="component" value="Unassembled WGS sequence"/>
</dbReference>
<evidence type="ECO:0000313" key="2">
    <source>
        <dbReference type="Proteomes" id="UP000244174"/>
    </source>
</evidence>
<dbReference type="InterPro" id="IPR036583">
    <property type="entry name" value="23S_rRNA_IVS_sf"/>
</dbReference>
<gene>
    <name evidence="1" type="ORF">C8P64_1196</name>
</gene>
<dbReference type="CDD" id="cd16377">
    <property type="entry name" value="23S_rRNA_IVP_like"/>
    <property type="match status" value="1"/>
</dbReference>
<name>A0A2T6AN07_9FLAO</name>
<evidence type="ECO:0000313" key="1">
    <source>
        <dbReference type="EMBL" id="PTX45205.1"/>
    </source>
</evidence>
<proteinExistence type="predicted"/>
<dbReference type="NCBIfam" id="TIGR02436">
    <property type="entry name" value="four helix bundle protein"/>
    <property type="match status" value="1"/>
</dbReference>
<reference evidence="1 2" key="1">
    <citation type="submission" date="2018-04" db="EMBL/GenBank/DDBJ databases">
        <title>Genomic Encyclopedia of Archaeal and Bacterial Type Strains, Phase II (KMG-II): from individual species to whole genera.</title>
        <authorList>
            <person name="Goeker M."/>
        </authorList>
    </citation>
    <scope>NUCLEOTIDE SEQUENCE [LARGE SCALE GENOMIC DNA]</scope>
    <source>
        <strain evidence="1 2">DSM 23082</strain>
    </source>
</reference>
<keyword evidence="2" id="KW-1185">Reference proteome</keyword>
<dbReference type="InterPro" id="IPR012657">
    <property type="entry name" value="23S_rRNA-intervening_sequence"/>
</dbReference>
<dbReference type="PANTHER" id="PTHR38471:SF2">
    <property type="entry name" value="FOUR HELIX BUNDLE PROTEIN"/>
    <property type="match status" value="1"/>
</dbReference>
<dbReference type="Pfam" id="PF05635">
    <property type="entry name" value="23S_rRNA_IVP"/>
    <property type="match status" value="1"/>
</dbReference>
<protein>
    <submittedName>
        <fullName evidence="1">Four helix bundle protein</fullName>
    </submittedName>
</protein>
<organism evidence="1 2">
    <name type="scientific">Christiangramia gaetbulicola</name>
    <dbReference type="NCBI Taxonomy" id="703340"/>
    <lineage>
        <taxon>Bacteria</taxon>
        <taxon>Pseudomonadati</taxon>
        <taxon>Bacteroidota</taxon>
        <taxon>Flavobacteriia</taxon>
        <taxon>Flavobacteriales</taxon>
        <taxon>Flavobacteriaceae</taxon>
        <taxon>Christiangramia</taxon>
    </lineage>
</organism>
<dbReference type="AlphaFoldDB" id="A0A2T6AN07"/>
<dbReference type="RefSeq" id="WP_108171093.1">
    <property type="nucleotide sequence ID" value="NZ_QBKQ01000001.1"/>
</dbReference>
<comment type="caution">
    <text evidence="1">The sequence shown here is derived from an EMBL/GenBank/DDBJ whole genome shotgun (WGS) entry which is preliminary data.</text>
</comment>
<dbReference type="SUPFAM" id="SSF158446">
    <property type="entry name" value="IVS-encoded protein-like"/>
    <property type="match status" value="1"/>
</dbReference>
<accession>A0A2T6AN07</accession>
<sequence>MAKIESFEDLEVWTKARGLCKRIFDIRNESNLKTDYRLYDQINAASGSIMDNIAEGFERNGNKEFIQFLSIAKASCGEVRSQLYRIRDRNYISSEVFEELLEEVRSLSRQIGGFITYLQKSDYKGTKFK</sequence>
<dbReference type="Gene3D" id="1.20.1440.60">
    <property type="entry name" value="23S rRNA-intervening sequence"/>
    <property type="match status" value="1"/>
</dbReference>
<dbReference type="PANTHER" id="PTHR38471">
    <property type="entry name" value="FOUR HELIX BUNDLE PROTEIN"/>
    <property type="match status" value="1"/>
</dbReference>